<keyword evidence="15" id="KW-0812">Transmembrane</keyword>
<keyword evidence="10" id="KW-0539">Nucleus</keyword>
<evidence type="ECO:0000256" key="4">
    <source>
        <dbReference type="ARBA" id="ARBA00022527"/>
    </source>
</evidence>
<dbReference type="EC" id="2.7.11.1" evidence="3"/>
<dbReference type="Pfam" id="PF00069">
    <property type="entry name" value="Pkinase"/>
    <property type="match status" value="1"/>
</dbReference>
<protein>
    <recommendedName>
        <fullName evidence="3">non-specific serine/threonine protein kinase</fullName>
        <ecNumber evidence="3">2.7.11.1</ecNumber>
    </recommendedName>
</protein>
<dbReference type="Gene3D" id="3.30.200.20">
    <property type="entry name" value="Phosphorylase Kinase, domain 1"/>
    <property type="match status" value="1"/>
</dbReference>
<dbReference type="InterPro" id="IPR011009">
    <property type="entry name" value="Kinase-like_dom_sf"/>
</dbReference>
<dbReference type="InterPro" id="IPR000719">
    <property type="entry name" value="Prot_kinase_dom"/>
</dbReference>
<evidence type="ECO:0000256" key="6">
    <source>
        <dbReference type="ARBA" id="ARBA00022741"/>
    </source>
</evidence>
<comment type="catalytic activity">
    <reaction evidence="12">
        <text>L-threonyl-[protein] + ATP = O-phospho-L-threonyl-[protein] + ADP + H(+)</text>
        <dbReference type="Rhea" id="RHEA:46608"/>
        <dbReference type="Rhea" id="RHEA-COMP:11060"/>
        <dbReference type="Rhea" id="RHEA-COMP:11605"/>
        <dbReference type="ChEBI" id="CHEBI:15378"/>
        <dbReference type="ChEBI" id="CHEBI:30013"/>
        <dbReference type="ChEBI" id="CHEBI:30616"/>
        <dbReference type="ChEBI" id="CHEBI:61977"/>
        <dbReference type="ChEBI" id="CHEBI:456216"/>
        <dbReference type="EC" id="2.7.11.1"/>
    </reaction>
</comment>
<gene>
    <name evidence="17" type="ORF">CEUTPL_LOCUS13554</name>
</gene>
<accession>A0A9N9QJK0</accession>
<dbReference type="GO" id="GO:0004674">
    <property type="term" value="F:protein serine/threonine kinase activity"/>
    <property type="evidence" value="ECO:0007669"/>
    <property type="project" value="UniProtKB-KW"/>
</dbReference>
<evidence type="ECO:0000313" key="18">
    <source>
        <dbReference type="Proteomes" id="UP001152799"/>
    </source>
</evidence>
<dbReference type="SUPFAM" id="SSF56112">
    <property type="entry name" value="Protein kinase-like (PK-like)"/>
    <property type="match status" value="1"/>
</dbReference>
<dbReference type="AlphaFoldDB" id="A0A9N9QJK0"/>
<evidence type="ECO:0000256" key="15">
    <source>
        <dbReference type="SAM" id="Phobius"/>
    </source>
</evidence>
<reference evidence="17" key="1">
    <citation type="submission" date="2022-01" db="EMBL/GenBank/DDBJ databases">
        <authorList>
            <person name="King R."/>
        </authorList>
    </citation>
    <scope>NUCLEOTIDE SEQUENCE</scope>
</reference>
<keyword evidence="6 14" id="KW-0547">Nucleotide-binding</keyword>
<proteinExistence type="inferred from homology"/>
<evidence type="ECO:0000256" key="11">
    <source>
        <dbReference type="ARBA" id="ARBA00023306"/>
    </source>
</evidence>
<dbReference type="EMBL" id="OU892285">
    <property type="protein sequence ID" value="CAG9773155.1"/>
    <property type="molecule type" value="Genomic_DNA"/>
</dbReference>
<dbReference type="GO" id="GO:0033314">
    <property type="term" value="P:mitotic DNA replication checkpoint signaling"/>
    <property type="evidence" value="ECO:0007669"/>
    <property type="project" value="UniProtKB-ARBA"/>
</dbReference>
<keyword evidence="15" id="KW-1133">Transmembrane helix</keyword>
<keyword evidence="9 14" id="KW-0067">ATP-binding</keyword>
<evidence type="ECO:0000256" key="2">
    <source>
        <dbReference type="ARBA" id="ARBA00010791"/>
    </source>
</evidence>
<dbReference type="PROSITE" id="PS50011">
    <property type="entry name" value="PROTEIN_KINASE_DOM"/>
    <property type="match status" value="1"/>
</dbReference>
<feature type="binding site" evidence="14">
    <location>
        <position position="49"/>
    </location>
    <ligand>
        <name>ATP</name>
        <dbReference type="ChEBI" id="CHEBI:30616"/>
    </ligand>
</feature>
<dbReference type="GO" id="GO:0005737">
    <property type="term" value="C:cytoplasm"/>
    <property type="evidence" value="ECO:0007669"/>
    <property type="project" value="TreeGrafter"/>
</dbReference>
<dbReference type="GO" id="GO:0006974">
    <property type="term" value="P:DNA damage response"/>
    <property type="evidence" value="ECO:0007669"/>
    <property type="project" value="UniProtKB-KW"/>
</dbReference>
<feature type="domain" description="Protein kinase" evidence="16">
    <location>
        <begin position="20"/>
        <end position="308"/>
    </location>
</feature>
<dbReference type="Proteomes" id="UP001152799">
    <property type="component" value="Chromosome 9"/>
</dbReference>
<evidence type="ECO:0000256" key="13">
    <source>
        <dbReference type="ARBA" id="ARBA00048679"/>
    </source>
</evidence>
<feature type="transmembrane region" description="Helical" evidence="15">
    <location>
        <begin position="109"/>
        <end position="128"/>
    </location>
</feature>
<evidence type="ECO:0000259" key="16">
    <source>
        <dbReference type="PROSITE" id="PS50011"/>
    </source>
</evidence>
<evidence type="ECO:0000256" key="9">
    <source>
        <dbReference type="ARBA" id="ARBA00022840"/>
    </source>
</evidence>
<organism evidence="17 18">
    <name type="scientific">Ceutorhynchus assimilis</name>
    <name type="common">cabbage seed weevil</name>
    <dbReference type="NCBI Taxonomy" id="467358"/>
    <lineage>
        <taxon>Eukaryota</taxon>
        <taxon>Metazoa</taxon>
        <taxon>Ecdysozoa</taxon>
        <taxon>Arthropoda</taxon>
        <taxon>Hexapoda</taxon>
        <taxon>Insecta</taxon>
        <taxon>Pterygota</taxon>
        <taxon>Neoptera</taxon>
        <taxon>Endopterygota</taxon>
        <taxon>Coleoptera</taxon>
        <taxon>Polyphaga</taxon>
        <taxon>Cucujiformia</taxon>
        <taxon>Curculionidae</taxon>
        <taxon>Ceutorhynchinae</taxon>
        <taxon>Ceutorhynchus</taxon>
    </lineage>
</organism>
<evidence type="ECO:0000256" key="14">
    <source>
        <dbReference type="PROSITE-ProRule" id="PRU10141"/>
    </source>
</evidence>
<evidence type="ECO:0000256" key="5">
    <source>
        <dbReference type="ARBA" id="ARBA00022679"/>
    </source>
</evidence>
<keyword evidence="5" id="KW-0808">Transferase</keyword>
<evidence type="ECO:0000256" key="8">
    <source>
        <dbReference type="ARBA" id="ARBA00022777"/>
    </source>
</evidence>
<name>A0A9N9QJK0_9CUCU</name>
<comment type="catalytic activity">
    <reaction evidence="13">
        <text>L-seryl-[protein] + ATP = O-phospho-L-seryl-[protein] + ADP + H(+)</text>
        <dbReference type="Rhea" id="RHEA:17989"/>
        <dbReference type="Rhea" id="RHEA-COMP:9863"/>
        <dbReference type="Rhea" id="RHEA-COMP:11604"/>
        <dbReference type="ChEBI" id="CHEBI:15378"/>
        <dbReference type="ChEBI" id="CHEBI:29999"/>
        <dbReference type="ChEBI" id="CHEBI:30616"/>
        <dbReference type="ChEBI" id="CHEBI:83421"/>
        <dbReference type="ChEBI" id="CHEBI:456216"/>
        <dbReference type="EC" id="2.7.11.1"/>
    </reaction>
</comment>
<dbReference type="PANTHER" id="PTHR24346">
    <property type="entry name" value="MAP/MICROTUBULE AFFINITY-REGULATING KINASE"/>
    <property type="match status" value="1"/>
</dbReference>
<evidence type="ECO:0000256" key="7">
    <source>
        <dbReference type="ARBA" id="ARBA00022763"/>
    </source>
</evidence>
<comment type="subcellular location">
    <subcellularLocation>
        <location evidence="1">Nucleus</location>
    </subcellularLocation>
</comment>
<evidence type="ECO:0000256" key="3">
    <source>
        <dbReference type="ARBA" id="ARBA00012513"/>
    </source>
</evidence>
<keyword evidence="8" id="KW-0418">Kinase</keyword>
<keyword evidence="18" id="KW-1185">Reference proteome</keyword>
<dbReference type="SMART" id="SM00220">
    <property type="entry name" value="S_TKc"/>
    <property type="match status" value="1"/>
</dbReference>
<sequence length="516" mass="59073">MANTINSKMATVTAFTNNWLCYDTILGEGAYGEVKLLVNKSTEQKVACKIIEHYKHKDAREKVKKEVMIHKMLDHENIIKYFGRRHEPEKEYIFLEYASGGELFDIIGAYLYCNADIISIITMLYFLLRFRTQHIKSPFEPDVGMPPANAQYFMKHLLSGVDYLHQKGIAHRDIKPENLLIDGRGVLKISDFGLATIFMLDGKERTLWKPCGTKPYTAPEVRQKCYSARPADLWSCGIVLVAMLTGELPWVEALSTDEDFSRWCTDYCLTAAPWSKLGNTALSLIRQILNQDRQKRLTLKQILRHPWMKFDFGNDGDLKTESDGIPMNFTAAETNNYNREITEATISQPVMVTRPSCVDELVNEVATNKKKYVCFSEPTKIDDFILQLTQTPVEKSNFHNLVKRTTRFYVLCNRKEALDYLESVLDGLRYSWALDCTGTMTICTVDFRKNPLVFKMNLFDMDGKILMDFRLSKGCGIEFKRKIIKLKSCLSNIIQKSEVHSSTTAFSTPSTTSSLQ</sequence>
<dbReference type="PROSITE" id="PS00108">
    <property type="entry name" value="PROTEIN_KINASE_ST"/>
    <property type="match status" value="1"/>
</dbReference>
<keyword evidence="11" id="KW-0131">Cell cycle</keyword>
<dbReference type="InterPro" id="IPR008271">
    <property type="entry name" value="Ser/Thr_kinase_AS"/>
</dbReference>
<keyword evidence="4" id="KW-0723">Serine/threonine-protein kinase</keyword>
<evidence type="ECO:0000313" key="17">
    <source>
        <dbReference type="EMBL" id="CAG9773155.1"/>
    </source>
</evidence>
<dbReference type="Gene3D" id="1.10.510.10">
    <property type="entry name" value="Transferase(Phosphotransferase) domain 1"/>
    <property type="match status" value="1"/>
</dbReference>
<dbReference type="GO" id="GO:0005524">
    <property type="term" value="F:ATP binding"/>
    <property type="evidence" value="ECO:0007669"/>
    <property type="project" value="UniProtKB-UniRule"/>
</dbReference>
<comment type="similarity">
    <text evidence="2">Belongs to the protein kinase superfamily. CAMK Ser/Thr protein kinase family. NIM1 subfamily.</text>
</comment>
<dbReference type="InterPro" id="IPR017441">
    <property type="entry name" value="Protein_kinase_ATP_BS"/>
</dbReference>
<evidence type="ECO:0000256" key="1">
    <source>
        <dbReference type="ARBA" id="ARBA00004123"/>
    </source>
</evidence>
<evidence type="ECO:0000256" key="10">
    <source>
        <dbReference type="ARBA" id="ARBA00023242"/>
    </source>
</evidence>
<dbReference type="GO" id="GO:0005634">
    <property type="term" value="C:nucleus"/>
    <property type="evidence" value="ECO:0007669"/>
    <property type="project" value="UniProtKB-SubCell"/>
</dbReference>
<dbReference type="PROSITE" id="PS00107">
    <property type="entry name" value="PROTEIN_KINASE_ATP"/>
    <property type="match status" value="1"/>
</dbReference>
<keyword evidence="15" id="KW-0472">Membrane</keyword>
<evidence type="ECO:0000256" key="12">
    <source>
        <dbReference type="ARBA" id="ARBA00047899"/>
    </source>
</evidence>
<dbReference type="OrthoDB" id="539158at2759"/>
<keyword evidence="7" id="KW-0227">DNA damage</keyword>
<dbReference type="PANTHER" id="PTHR24346:SF107">
    <property type="entry name" value="SERINE_THREONINE-PROTEIN KINASE CHK1"/>
    <property type="match status" value="1"/>
</dbReference>
<dbReference type="FunFam" id="3.30.200.20:FF:000229">
    <property type="entry name" value="Serine/threonine-protein kinase Chk1"/>
    <property type="match status" value="1"/>
</dbReference>